<dbReference type="InterPro" id="IPR036390">
    <property type="entry name" value="WH_DNA-bd_sf"/>
</dbReference>
<dbReference type="InterPro" id="IPR028082">
    <property type="entry name" value="Peripla_BP_I"/>
</dbReference>
<evidence type="ECO:0000313" key="5">
    <source>
        <dbReference type="EMBL" id="QEG36359.1"/>
    </source>
</evidence>
<dbReference type="SMART" id="SM00345">
    <property type="entry name" value="HTH_GNTR"/>
    <property type="match status" value="1"/>
</dbReference>
<dbReference type="AlphaFoldDB" id="A0A5B9QEP9"/>
<dbReference type="SUPFAM" id="SSF46785">
    <property type="entry name" value="Winged helix' DNA-binding domain"/>
    <property type="match status" value="1"/>
</dbReference>
<evidence type="ECO:0000256" key="3">
    <source>
        <dbReference type="ARBA" id="ARBA00023163"/>
    </source>
</evidence>
<accession>A0A5B9QEP9</accession>
<dbReference type="Gene3D" id="3.40.50.2300">
    <property type="match status" value="2"/>
</dbReference>
<keyword evidence="3" id="KW-0804">Transcription</keyword>
<dbReference type="InterPro" id="IPR036388">
    <property type="entry name" value="WH-like_DNA-bd_sf"/>
</dbReference>
<organism evidence="5 6">
    <name type="scientific">Bythopirellula goksoeyrii</name>
    <dbReference type="NCBI Taxonomy" id="1400387"/>
    <lineage>
        <taxon>Bacteria</taxon>
        <taxon>Pseudomonadati</taxon>
        <taxon>Planctomycetota</taxon>
        <taxon>Planctomycetia</taxon>
        <taxon>Pirellulales</taxon>
        <taxon>Lacipirellulaceae</taxon>
        <taxon>Bythopirellula</taxon>
    </lineage>
</organism>
<dbReference type="KEGG" id="bgok:Pr1d_36730"/>
<evidence type="ECO:0000256" key="1">
    <source>
        <dbReference type="ARBA" id="ARBA00023015"/>
    </source>
</evidence>
<gene>
    <name evidence="5" type="primary">cytR_3</name>
    <name evidence="5" type="ORF">Pr1d_36730</name>
</gene>
<dbReference type="PANTHER" id="PTHR30146:SF109">
    <property type="entry name" value="HTH-TYPE TRANSCRIPTIONAL REGULATOR GALS"/>
    <property type="match status" value="1"/>
</dbReference>
<protein>
    <submittedName>
        <fullName evidence="5">HTH-type transcriptional repressor CytR</fullName>
    </submittedName>
</protein>
<dbReference type="CDD" id="cd07377">
    <property type="entry name" value="WHTH_GntR"/>
    <property type="match status" value="1"/>
</dbReference>
<dbReference type="Gene3D" id="1.10.10.10">
    <property type="entry name" value="Winged helix-like DNA-binding domain superfamily/Winged helix DNA-binding domain"/>
    <property type="match status" value="1"/>
</dbReference>
<dbReference type="Pfam" id="PF13377">
    <property type="entry name" value="Peripla_BP_3"/>
    <property type="match status" value="1"/>
</dbReference>
<sequence>MIERRIQEGDYALTGIPAERELADDIGVSRVTLRKALEDLEGKGLLERAPNRRLVISSKARDKVGGMQIAFVSPSISPTSFSPDLQLWLAAMENVARQRGDRIRVINYHHWDDPALTESIRSFDGVFLVTSSEPIPAWTAELLTDANSVVALSEDLTHFDMPSIVLFPPRLIISMMQRLQRLGHRRIDCINIQGHNTITQARMDEWSDWLRSEEVGGRLVDEPCGVDENIFEAGVKVARKWIQKIDDQTTAVLCVTLPAAMGVIRAASEAGLSIGDRLSVCTVDCEGIGKFINPPLASFERPDPVEYMNACADWFAGGGTIDNWQGPLLLEPKNLKIFDGGSIGPPTQMK</sequence>
<dbReference type="PROSITE" id="PS50949">
    <property type="entry name" value="HTH_GNTR"/>
    <property type="match status" value="1"/>
</dbReference>
<dbReference type="Proteomes" id="UP000323917">
    <property type="component" value="Chromosome"/>
</dbReference>
<dbReference type="InterPro" id="IPR000524">
    <property type="entry name" value="Tscrpt_reg_HTH_GntR"/>
</dbReference>
<keyword evidence="2" id="KW-0238">DNA-binding</keyword>
<dbReference type="PANTHER" id="PTHR30146">
    <property type="entry name" value="LACI-RELATED TRANSCRIPTIONAL REPRESSOR"/>
    <property type="match status" value="1"/>
</dbReference>
<evidence type="ECO:0000313" key="6">
    <source>
        <dbReference type="Proteomes" id="UP000323917"/>
    </source>
</evidence>
<name>A0A5B9QEP9_9BACT</name>
<dbReference type="Pfam" id="PF00392">
    <property type="entry name" value="GntR"/>
    <property type="match status" value="1"/>
</dbReference>
<evidence type="ECO:0000259" key="4">
    <source>
        <dbReference type="PROSITE" id="PS50949"/>
    </source>
</evidence>
<keyword evidence="1" id="KW-0805">Transcription regulation</keyword>
<dbReference type="PRINTS" id="PR00035">
    <property type="entry name" value="HTHGNTR"/>
</dbReference>
<feature type="domain" description="HTH gntR-type" evidence="4">
    <location>
        <begin position="1"/>
        <end position="59"/>
    </location>
</feature>
<keyword evidence="6" id="KW-1185">Reference proteome</keyword>
<evidence type="ECO:0000256" key="2">
    <source>
        <dbReference type="ARBA" id="ARBA00023125"/>
    </source>
</evidence>
<dbReference type="GO" id="GO:0000976">
    <property type="term" value="F:transcription cis-regulatory region binding"/>
    <property type="evidence" value="ECO:0007669"/>
    <property type="project" value="TreeGrafter"/>
</dbReference>
<dbReference type="SUPFAM" id="SSF53822">
    <property type="entry name" value="Periplasmic binding protein-like I"/>
    <property type="match status" value="1"/>
</dbReference>
<reference evidence="5 6" key="1">
    <citation type="submission" date="2019-08" db="EMBL/GenBank/DDBJ databases">
        <title>Deep-cultivation of Planctomycetes and their phenomic and genomic characterization uncovers novel biology.</title>
        <authorList>
            <person name="Wiegand S."/>
            <person name="Jogler M."/>
            <person name="Boedeker C."/>
            <person name="Pinto D."/>
            <person name="Vollmers J."/>
            <person name="Rivas-Marin E."/>
            <person name="Kohn T."/>
            <person name="Peeters S.H."/>
            <person name="Heuer A."/>
            <person name="Rast P."/>
            <person name="Oberbeckmann S."/>
            <person name="Bunk B."/>
            <person name="Jeske O."/>
            <person name="Meyerdierks A."/>
            <person name="Storesund J.E."/>
            <person name="Kallscheuer N."/>
            <person name="Luecker S."/>
            <person name="Lage O.M."/>
            <person name="Pohl T."/>
            <person name="Merkel B.J."/>
            <person name="Hornburger P."/>
            <person name="Mueller R.-W."/>
            <person name="Bruemmer F."/>
            <person name="Labrenz M."/>
            <person name="Spormann A.M."/>
            <person name="Op den Camp H."/>
            <person name="Overmann J."/>
            <person name="Amann R."/>
            <person name="Jetten M.S.M."/>
            <person name="Mascher T."/>
            <person name="Medema M.H."/>
            <person name="Devos D.P."/>
            <person name="Kaster A.-K."/>
            <person name="Ovreas L."/>
            <person name="Rohde M."/>
            <person name="Galperin M.Y."/>
            <person name="Jogler C."/>
        </authorList>
    </citation>
    <scope>NUCLEOTIDE SEQUENCE [LARGE SCALE GENOMIC DNA]</scope>
    <source>
        <strain evidence="5 6">Pr1d</strain>
    </source>
</reference>
<proteinExistence type="predicted"/>
<dbReference type="GO" id="GO:0003700">
    <property type="term" value="F:DNA-binding transcription factor activity"/>
    <property type="evidence" value="ECO:0007669"/>
    <property type="project" value="InterPro"/>
</dbReference>
<dbReference type="EMBL" id="CP042913">
    <property type="protein sequence ID" value="QEG36359.1"/>
    <property type="molecule type" value="Genomic_DNA"/>
</dbReference>
<dbReference type="InterPro" id="IPR046335">
    <property type="entry name" value="LacI/GalR-like_sensor"/>
</dbReference>